<dbReference type="EMBL" id="WMBF01000454">
    <property type="protein sequence ID" value="MBW5425187.1"/>
    <property type="molecule type" value="Genomic_DNA"/>
</dbReference>
<sequence>MEIVGNGFLARSLRPIAERHEDTVVVAAGVSWASGTSAADFAREAALLRRVADDCAATGRRLLFFSTSSTGMYGLAKAPAREDAPVAPCTPYGRHKLSLEEQLKASGAPYLILRLGHLVGPDQPPHQLLPVLLRQVREGVVRIHRNAARDLLAVDDAVTVIDRLLARGVCGETVNLASGHAVPVERIVDHLARRLGTAVRREYQESRAVQHVISVEKLYALVPEVAGLGFGPGYYRQVLDDFLPGDSIPAQGDPATLRNRPTTPAQRSQQ</sequence>
<feature type="region of interest" description="Disordered" evidence="2">
    <location>
        <begin position="249"/>
        <end position="270"/>
    </location>
</feature>
<proteinExistence type="inferred from homology"/>
<evidence type="ECO:0000313" key="4">
    <source>
        <dbReference type="EMBL" id="MBW5425187.1"/>
    </source>
</evidence>
<accession>A0ABS6YXA7</accession>
<evidence type="ECO:0000256" key="1">
    <source>
        <dbReference type="ARBA" id="ARBA00007637"/>
    </source>
</evidence>
<organism evidence="4 5">
    <name type="scientific">Streptomyces anatolicus</name>
    <dbReference type="NCBI Taxonomy" id="2675858"/>
    <lineage>
        <taxon>Bacteria</taxon>
        <taxon>Bacillati</taxon>
        <taxon>Actinomycetota</taxon>
        <taxon>Actinomycetes</taxon>
        <taxon>Kitasatosporales</taxon>
        <taxon>Streptomycetaceae</taxon>
        <taxon>Streptomyces</taxon>
    </lineage>
</organism>
<comment type="caution">
    <text evidence="4">The sequence shown here is derived from an EMBL/GenBank/DDBJ whole genome shotgun (WGS) entry which is preliminary data.</text>
</comment>
<dbReference type="InterPro" id="IPR036291">
    <property type="entry name" value="NAD(P)-bd_dom_sf"/>
</dbReference>
<evidence type="ECO:0000256" key="2">
    <source>
        <dbReference type="SAM" id="MobiDB-lite"/>
    </source>
</evidence>
<dbReference type="Gene3D" id="3.40.50.720">
    <property type="entry name" value="NAD(P)-binding Rossmann-like Domain"/>
    <property type="match status" value="1"/>
</dbReference>
<evidence type="ECO:0000313" key="5">
    <source>
        <dbReference type="Proteomes" id="UP001197114"/>
    </source>
</evidence>
<gene>
    <name evidence="4" type="ORF">GKQ77_27115</name>
</gene>
<dbReference type="Proteomes" id="UP001197114">
    <property type="component" value="Unassembled WGS sequence"/>
</dbReference>
<feature type="compositionally biased region" description="Polar residues" evidence="2">
    <location>
        <begin position="259"/>
        <end position="270"/>
    </location>
</feature>
<dbReference type="InterPro" id="IPR001509">
    <property type="entry name" value="Epimerase_deHydtase"/>
</dbReference>
<keyword evidence="5" id="KW-1185">Reference proteome</keyword>
<feature type="domain" description="NAD-dependent epimerase/dehydratase" evidence="3">
    <location>
        <begin position="17"/>
        <end position="177"/>
    </location>
</feature>
<reference evidence="4 5" key="1">
    <citation type="submission" date="2019-11" db="EMBL/GenBank/DDBJ databases">
        <authorList>
            <person name="Ay H."/>
        </authorList>
    </citation>
    <scope>NUCLEOTIDE SEQUENCE [LARGE SCALE GENOMIC DNA]</scope>
    <source>
        <strain evidence="4 5">BG9H</strain>
    </source>
</reference>
<dbReference type="SUPFAM" id="SSF51735">
    <property type="entry name" value="NAD(P)-binding Rossmann-fold domains"/>
    <property type="match status" value="1"/>
</dbReference>
<dbReference type="Pfam" id="PF01370">
    <property type="entry name" value="Epimerase"/>
    <property type="match status" value="1"/>
</dbReference>
<protein>
    <submittedName>
        <fullName evidence="4">NAD-dependent epimerase/dehydratase family protein</fullName>
    </submittedName>
</protein>
<dbReference type="RefSeq" id="WP_219691583.1">
    <property type="nucleotide sequence ID" value="NZ_WMBF01000454.1"/>
</dbReference>
<dbReference type="PANTHER" id="PTHR43000">
    <property type="entry name" value="DTDP-D-GLUCOSE 4,6-DEHYDRATASE-RELATED"/>
    <property type="match status" value="1"/>
</dbReference>
<comment type="similarity">
    <text evidence="1">Belongs to the NAD(P)-dependent epimerase/dehydratase family.</text>
</comment>
<evidence type="ECO:0000259" key="3">
    <source>
        <dbReference type="Pfam" id="PF01370"/>
    </source>
</evidence>
<name>A0ABS6YXA7_9ACTN</name>